<protein>
    <recommendedName>
        <fullName evidence="13">beta-galactoside alpha-(2,6)-sialyltransferase</fullName>
        <ecNumber evidence="13">2.4.3.1</ecNumber>
    </recommendedName>
</protein>
<feature type="region of interest" description="Disordered" evidence="14">
    <location>
        <begin position="175"/>
        <end position="263"/>
    </location>
</feature>
<evidence type="ECO:0000256" key="7">
    <source>
        <dbReference type="ARBA" id="ARBA00022989"/>
    </source>
</evidence>
<dbReference type="EC" id="2.4.3.1" evidence="13"/>
<dbReference type="GO" id="GO:0032580">
    <property type="term" value="C:Golgi cisterna membrane"/>
    <property type="evidence" value="ECO:0007669"/>
    <property type="project" value="UniProtKB-SubCell"/>
</dbReference>
<comment type="subcellular location">
    <subcellularLocation>
        <location evidence="1">Golgi apparatus</location>
        <location evidence="1">Golgi stack membrane</location>
        <topology evidence="1">Single-pass type II membrane protein</topology>
    </subcellularLocation>
</comment>
<comment type="caution">
    <text evidence="15">The sequence shown here is derived from an EMBL/GenBank/DDBJ whole genome shotgun (WGS) entry which is preliminary data.</text>
</comment>
<dbReference type="Gene3D" id="3.90.1480.20">
    <property type="entry name" value="Glycosyl transferase family 29"/>
    <property type="match status" value="1"/>
</dbReference>
<gene>
    <name evidence="15" type="ORF">PPROV_000162000</name>
</gene>
<evidence type="ECO:0000256" key="1">
    <source>
        <dbReference type="ARBA" id="ARBA00004447"/>
    </source>
</evidence>
<evidence type="ECO:0000256" key="6">
    <source>
        <dbReference type="ARBA" id="ARBA00022968"/>
    </source>
</evidence>
<dbReference type="OrthoDB" id="10264956at2759"/>
<feature type="compositionally biased region" description="Basic residues" evidence="14">
    <location>
        <begin position="229"/>
        <end position="240"/>
    </location>
</feature>
<name>A0A830H756_9CHLO</name>
<keyword evidence="4 15" id="KW-0808">Transferase</keyword>
<evidence type="ECO:0000313" key="16">
    <source>
        <dbReference type="Proteomes" id="UP000660262"/>
    </source>
</evidence>
<evidence type="ECO:0000256" key="14">
    <source>
        <dbReference type="SAM" id="MobiDB-lite"/>
    </source>
</evidence>
<keyword evidence="8" id="KW-0333">Golgi apparatus</keyword>
<evidence type="ECO:0000313" key="15">
    <source>
        <dbReference type="EMBL" id="GHP02865.1"/>
    </source>
</evidence>
<evidence type="ECO:0000256" key="2">
    <source>
        <dbReference type="ARBA" id="ARBA00006003"/>
    </source>
</evidence>
<evidence type="ECO:0000256" key="12">
    <source>
        <dbReference type="ARBA" id="ARBA00034249"/>
    </source>
</evidence>
<dbReference type="GO" id="GO:0097503">
    <property type="term" value="P:sialylation"/>
    <property type="evidence" value="ECO:0007669"/>
    <property type="project" value="TreeGrafter"/>
</dbReference>
<organism evidence="15 16">
    <name type="scientific">Pycnococcus provasolii</name>
    <dbReference type="NCBI Taxonomy" id="41880"/>
    <lineage>
        <taxon>Eukaryota</taxon>
        <taxon>Viridiplantae</taxon>
        <taxon>Chlorophyta</taxon>
        <taxon>Pseudoscourfieldiophyceae</taxon>
        <taxon>Pseudoscourfieldiales</taxon>
        <taxon>Pycnococcaceae</taxon>
        <taxon>Pycnococcus</taxon>
    </lineage>
</organism>
<dbReference type="Pfam" id="PF00777">
    <property type="entry name" value="Glyco_transf_29"/>
    <property type="match status" value="2"/>
</dbReference>
<evidence type="ECO:0000256" key="10">
    <source>
        <dbReference type="ARBA" id="ARBA00023157"/>
    </source>
</evidence>
<evidence type="ECO:0000256" key="3">
    <source>
        <dbReference type="ARBA" id="ARBA00022676"/>
    </source>
</evidence>
<keyword evidence="10" id="KW-1015">Disulfide bond</keyword>
<keyword evidence="6" id="KW-0735">Signal-anchor</keyword>
<sequence length="574" mass="62240">MAITSTPSWLPPGTATGTGNNARYSYGVQGSVSQAIPLDASSQDTQDRWTFTSAGTHNTPRRPYRVANATGANTGGGGCCACLLAIVGIFAGCAAFAAMLAATQPAWKAYVGMQEIEAKVAVVSESLMTATWAMVPGIANVEGAKRKAKVATDSELAEFQMKVLDFLDATEARNSASNDLNGEDSGAKDEVEVEVEAPASSGETYSDDNTLEPDEVDPLSLVARDSRARERRRSRAFRKAISRETNLTRSEASAAQRRRRHGVTLSDKAAMGKWDGYESIASQKKLAKKAFKGKACTSNAVCKGRQLCVRSKPGNSLGVCQCPVLYSGGTPGLCNARPKELPSWCPLHYLSAELTRVAAKKGEGLLGERLVESGSADLPNRADWSTCAVVGSGPSLRTSNFGADIDRHTAVIRFNEAPVEGFASLVGSKTTIRVQNIDHCGYSEAKAGELCLQYSSTPTHRCKQIWWKRGSCKVVHPSKRMERYVHWHWGLARLAKSTNERDSKKLSAGFFGVALALHLCGKVSLYGFGQTEGHYFGKERKNKGTMQSKRSFNARHSWHHERRCFDVLRRSGLE</sequence>
<evidence type="ECO:0000256" key="4">
    <source>
        <dbReference type="ARBA" id="ARBA00022679"/>
    </source>
</evidence>
<keyword evidence="11" id="KW-0325">Glycoprotein</keyword>
<dbReference type="AlphaFoldDB" id="A0A830H756"/>
<reference evidence="15" key="1">
    <citation type="submission" date="2020-10" db="EMBL/GenBank/DDBJ databases">
        <title>Unveiling of a novel bifunctional photoreceptor, Dualchrome1, isolated from a cosmopolitan green alga.</title>
        <authorList>
            <person name="Suzuki S."/>
            <person name="Kawachi M."/>
        </authorList>
    </citation>
    <scope>NUCLEOTIDE SEQUENCE</scope>
    <source>
        <strain evidence="15">NIES 2893</strain>
    </source>
</reference>
<comment type="similarity">
    <text evidence="2">Belongs to the glycosyltransferase 29 family.</text>
</comment>
<keyword evidence="9" id="KW-0472">Membrane</keyword>
<dbReference type="InterPro" id="IPR038578">
    <property type="entry name" value="GT29-like_sf"/>
</dbReference>
<dbReference type="InterPro" id="IPR001675">
    <property type="entry name" value="Glyco_trans_29"/>
</dbReference>
<feature type="compositionally biased region" description="Acidic residues" evidence="14">
    <location>
        <begin position="205"/>
        <end position="217"/>
    </location>
</feature>
<keyword evidence="7" id="KW-1133">Transmembrane helix</keyword>
<evidence type="ECO:0000256" key="13">
    <source>
        <dbReference type="ARBA" id="ARBA00034329"/>
    </source>
</evidence>
<dbReference type="GO" id="GO:0003835">
    <property type="term" value="F:beta-galactoside alpha-2,6-sialyltransferase activity"/>
    <property type="evidence" value="ECO:0007669"/>
    <property type="project" value="UniProtKB-EC"/>
</dbReference>
<dbReference type="EMBL" id="BNJQ01000004">
    <property type="protein sequence ID" value="GHP02865.1"/>
    <property type="molecule type" value="Genomic_DNA"/>
</dbReference>
<keyword evidence="16" id="KW-1185">Reference proteome</keyword>
<evidence type="ECO:0000256" key="11">
    <source>
        <dbReference type="ARBA" id="ARBA00023180"/>
    </source>
</evidence>
<keyword evidence="3 15" id="KW-0328">Glycosyltransferase</keyword>
<keyword evidence="5" id="KW-0812">Transmembrane</keyword>
<dbReference type="PANTHER" id="PTHR46059">
    <property type="entry name" value="BETA-GALACTOSIDE ALPHA-2,6-SIALYLTRANSFERASE"/>
    <property type="match status" value="1"/>
</dbReference>
<evidence type="ECO:0000256" key="8">
    <source>
        <dbReference type="ARBA" id="ARBA00023034"/>
    </source>
</evidence>
<dbReference type="PANTHER" id="PTHR46059:SF1">
    <property type="entry name" value="BETA-GALACTOSIDE ALPHA-2,6-SIALYLTRANSFERASE"/>
    <property type="match status" value="1"/>
</dbReference>
<comment type="catalytic activity">
    <reaction evidence="12">
        <text>a beta-D-galactoside + CMP-N-acetyl-beta-neuraminate = an N-acetyl-alpha-neuraminyl-(2-&gt;6)-beta-D-galactosyl derivative + CMP + H(+)</text>
        <dbReference type="Rhea" id="RHEA:52104"/>
        <dbReference type="ChEBI" id="CHEBI:15378"/>
        <dbReference type="ChEBI" id="CHEBI:28034"/>
        <dbReference type="ChEBI" id="CHEBI:57812"/>
        <dbReference type="ChEBI" id="CHEBI:60377"/>
        <dbReference type="ChEBI" id="CHEBI:136398"/>
        <dbReference type="EC" id="2.4.3.1"/>
    </reaction>
</comment>
<dbReference type="Proteomes" id="UP000660262">
    <property type="component" value="Unassembled WGS sequence"/>
</dbReference>
<evidence type="ECO:0000256" key="9">
    <source>
        <dbReference type="ARBA" id="ARBA00023136"/>
    </source>
</evidence>
<evidence type="ECO:0000256" key="5">
    <source>
        <dbReference type="ARBA" id="ARBA00022692"/>
    </source>
</evidence>
<proteinExistence type="inferred from homology"/>
<accession>A0A830H756</accession>